<proteinExistence type="predicted"/>
<evidence type="ECO:0008006" key="3">
    <source>
        <dbReference type="Google" id="ProtNLM"/>
    </source>
</evidence>
<protein>
    <recommendedName>
        <fullName evidence="3">NfeD-like C-terminal domain-containing protein</fullName>
    </recommendedName>
</protein>
<organism evidence="1 2">
    <name type="scientific">Mycobacterium attenuatum</name>
    <dbReference type="NCBI Taxonomy" id="2341086"/>
    <lineage>
        <taxon>Bacteria</taxon>
        <taxon>Bacillati</taxon>
        <taxon>Actinomycetota</taxon>
        <taxon>Actinomycetes</taxon>
        <taxon>Mycobacteriales</taxon>
        <taxon>Mycobacteriaceae</taxon>
        <taxon>Mycobacterium</taxon>
    </lineage>
</organism>
<sequence>MEQDAIVSHTSVIGCVGTLIVATRGVDGAGEVVLPVRGSKEAFLARSDEALPKGTKVLVVGVQGARTVIVEPWTQMVATEVL</sequence>
<accession>A0A498QGT0</accession>
<evidence type="ECO:0000313" key="1">
    <source>
        <dbReference type="EMBL" id="VBA44063.1"/>
    </source>
</evidence>
<keyword evidence="2" id="KW-1185">Reference proteome</keyword>
<dbReference type="InterPro" id="IPR012340">
    <property type="entry name" value="NA-bd_OB-fold"/>
</dbReference>
<dbReference type="Proteomes" id="UP000273307">
    <property type="component" value="Unassembled WGS sequence"/>
</dbReference>
<gene>
    <name evidence="1" type="ORF">LAUMK136_05423</name>
</gene>
<dbReference type="EMBL" id="UPHP01000144">
    <property type="protein sequence ID" value="VBA44063.1"/>
    <property type="molecule type" value="Genomic_DNA"/>
</dbReference>
<reference evidence="1 2" key="1">
    <citation type="submission" date="2018-09" db="EMBL/GenBank/DDBJ databases">
        <authorList>
            <person name="Tagini F."/>
        </authorList>
    </citation>
    <scope>NUCLEOTIDE SEQUENCE [LARGE SCALE GENOMIC DNA]</scope>
    <source>
        <strain evidence="1 2">MK136</strain>
    </source>
</reference>
<name>A0A498QGT0_9MYCO</name>
<evidence type="ECO:0000313" key="2">
    <source>
        <dbReference type="Proteomes" id="UP000273307"/>
    </source>
</evidence>
<dbReference type="Gene3D" id="2.40.50.140">
    <property type="entry name" value="Nucleic acid-binding proteins"/>
    <property type="match status" value="1"/>
</dbReference>
<dbReference type="AlphaFoldDB" id="A0A498QGT0"/>